<sequence length="47" mass="5301">MPPEANFTEEQLRFFSIGGLSVRGRIDGGTPFATPMESNRKRWLDST</sequence>
<evidence type="ECO:0000256" key="1">
    <source>
        <dbReference type="SAM" id="MobiDB-lite"/>
    </source>
</evidence>
<name>A0A450SYM9_9GAMM</name>
<gene>
    <name evidence="2" type="ORF">BECKFW1821B_GA0114236_10476</name>
</gene>
<dbReference type="EMBL" id="CAADFD010000047">
    <property type="protein sequence ID" value="VFJ59303.1"/>
    <property type="molecule type" value="Genomic_DNA"/>
</dbReference>
<proteinExistence type="predicted"/>
<accession>A0A450SYM9</accession>
<organism evidence="2">
    <name type="scientific">Candidatus Kentrum sp. FW</name>
    <dbReference type="NCBI Taxonomy" id="2126338"/>
    <lineage>
        <taxon>Bacteria</taxon>
        <taxon>Pseudomonadati</taxon>
        <taxon>Pseudomonadota</taxon>
        <taxon>Gammaproteobacteria</taxon>
        <taxon>Candidatus Kentrum</taxon>
    </lineage>
</organism>
<evidence type="ECO:0000313" key="2">
    <source>
        <dbReference type="EMBL" id="VFJ59303.1"/>
    </source>
</evidence>
<reference evidence="2" key="1">
    <citation type="submission" date="2019-02" db="EMBL/GenBank/DDBJ databases">
        <authorList>
            <person name="Gruber-Vodicka R. H."/>
            <person name="Seah K. B. B."/>
        </authorList>
    </citation>
    <scope>NUCLEOTIDE SEQUENCE</scope>
    <source>
        <strain evidence="2">BECK_BZ106</strain>
    </source>
</reference>
<dbReference type="AlphaFoldDB" id="A0A450SYM9"/>
<feature type="region of interest" description="Disordered" evidence="1">
    <location>
        <begin position="28"/>
        <end position="47"/>
    </location>
</feature>
<protein>
    <submittedName>
        <fullName evidence="2">Uncharacterized protein</fullName>
    </submittedName>
</protein>
<feature type="compositionally biased region" description="Basic and acidic residues" evidence="1">
    <location>
        <begin position="38"/>
        <end position="47"/>
    </location>
</feature>